<dbReference type="AlphaFoldDB" id="A0AAI9N5E5"/>
<dbReference type="InterPro" id="IPR003660">
    <property type="entry name" value="HAMP_dom"/>
</dbReference>
<dbReference type="GO" id="GO:0005886">
    <property type="term" value="C:plasma membrane"/>
    <property type="evidence" value="ECO:0007669"/>
    <property type="project" value="TreeGrafter"/>
</dbReference>
<dbReference type="PROSITE" id="PS50885">
    <property type="entry name" value="HAMP"/>
    <property type="match status" value="1"/>
</dbReference>
<feature type="domain" description="Methyl-accepting transducer" evidence="7">
    <location>
        <begin position="269"/>
        <end position="498"/>
    </location>
</feature>
<accession>A0AAI9N5E5</accession>
<evidence type="ECO:0000259" key="9">
    <source>
        <dbReference type="PROSITE" id="PS50885"/>
    </source>
</evidence>
<gene>
    <name evidence="10" type="ORF">HFRIS_003458</name>
</gene>
<dbReference type="CDD" id="cd11386">
    <property type="entry name" value="MCP_signal"/>
    <property type="match status" value="1"/>
</dbReference>
<dbReference type="Proteomes" id="UP000006772">
    <property type="component" value="Unassembled WGS sequence"/>
</dbReference>
<dbReference type="SUPFAM" id="SSF58104">
    <property type="entry name" value="Methyl-accepting chemotaxis protein (MCP) signaling domain"/>
    <property type="match status" value="1"/>
</dbReference>
<keyword evidence="2" id="KW-0488">Methylation</keyword>
<evidence type="ECO:0000256" key="4">
    <source>
        <dbReference type="PROSITE-ProRule" id="PRU00284"/>
    </source>
</evidence>
<evidence type="ECO:0000256" key="6">
    <source>
        <dbReference type="SAM" id="Phobius"/>
    </source>
</evidence>
<dbReference type="SMART" id="SM00304">
    <property type="entry name" value="HAMP"/>
    <property type="match status" value="1"/>
</dbReference>
<dbReference type="InterPro" id="IPR047347">
    <property type="entry name" value="YvaQ-like_sensor"/>
</dbReference>
<evidence type="ECO:0000256" key="1">
    <source>
        <dbReference type="ARBA" id="ARBA00004370"/>
    </source>
</evidence>
<feature type="domain" description="T-SNARE coiled-coil homology" evidence="8">
    <location>
        <begin position="428"/>
        <end position="490"/>
    </location>
</feature>
<comment type="caution">
    <text evidence="10">The sequence shown here is derived from an EMBL/GenBank/DDBJ whole genome shotgun (WGS) entry which is preliminary data.</text>
</comment>
<dbReference type="Pfam" id="PF00015">
    <property type="entry name" value="MCPsignal"/>
    <property type="match status" value="1"/>
</dbReference>
<evidence type="ECO:0000256" key="5">
    <source>
        <dbReference type="SAM" id="Coils"/>
    </source>
</evidence>
<dbReference type="InterPro" id="IPR000727">
    <property type="entry name" value="T_SNARE_dom"/>
</dbReference>
<dbReference type="GO" id="GO:0004888">
    <property type="term" value="F:transmembrane signaling receptor activity"/>
    <property type="evidence" value="ECO:0007669"/>
    <property type="project" value="InterPro"/>
</dbReference>
<comment type="subcellular location">
    <subcellularLocation>
        <location evidence="1">Membrane</location>
    </subcellularLocation>
</comment>
<keyword evidence="6" id="KW-0472">Membrane</keyword>
<protein>
    <submittedName>
        <fullName evidence="10">Methyl-accepting chemotaxis protein</fullName>
    </submittedName>
</protein>
<dbReference type="Pfam" id="PF12729">
    <property type="entry name" value="4HB_MCP_1"/>
    <property type="match status" value="1"/>
</dbReference>
<feature type="transmembrane region" description="Helical" evidence="6">
    <location>
        <begin position="12"/>
        <end position="32"/>
    </location>
</feature>
<evidence type="ECO:0000313" key="10">
    <source>
        <dbReference type="EMBL" id="EOA06279.1"/>
    </source>
</evidence>
<comment type="similarity">
    <text evidence="3">Belongs to the methyl-accepting chemotaxis (MCP) protein family.</text>
</comment>
<evidence type="ECO:0000256" key="3">
    <source>
        <dbReference type="ARBA" id="ARBA00029447"/>
    </source>
</evidence>
<dbReference type="RefSeq" id="WP_006461839.1">
    <property type="nucleotide sequence ID" value="NZ_AEEC02000003.1"/>
</dbReference>
<dbReference type="EMBL" id="AEEC02000003">
    <property type="protein sequence ID" value="EOA06279.1"/>
    <property type="molecule type" value="Genomic_DNA"/>
</dbReference>
<dbReference type="PROSITE" id="PS50111">
    <property type="entry name" value="CHEMOTAXIS_TRANSDUC_2"/>
    <property type="match status" value="1"/>
</dbReference>
<keyword evidence="6" id="KW-0812">Transmembrane</keyword>
<evidence type="ECO:0000256" key="2">
    <source>
        <dbReference type="ARBA" id="ARBA00022481"/>
    </source>
</evidence>
<dbReference type="FunFam" id="1.10.287.950:FF:000001">
    <property type="entry name" value="Methyl-accepting chemotaxis sensory transducer"/>
    <property type="match status" value="1"/>
</dbReference>
<name>A0AAI9N5E5_9BURK</name>
<evidence type="ECO:0000313" key="11">
    <source>
        <dbReference type="Proteomes" id="UP000006772"/>
    </source>
</evidence>
<dbReference type="Gene3D" id="1.10.287.950">
    <property type="entry name" value="Methyl-accepting chemotaxis protein"/>
    <property type="match status" value="1"/>
</dbReference>
<dbReference type="Pfam" id="PF00672">
    <property type="entry name" value="HAMP"/>
    <property type="match status" value="1"/>
</dbReference>
<keyword evidence="6" id="KW-1133">Transmembrane helix</keyword>
<dbReference type="GO" id="GO:0006935">
    <property type="term" value="P:chemotaxis"/>
    <property type="evidence" value="ECO:0007669"/>
    <property type="project" value="InterPro"/>
</dbReference>
<keyword evidence="5" id="KW-0175">Coiled coil</keyword>
<dbReference type="PANTHER" id="PTHR43531">
    <property type="entry name" value="PROTEIN ICFG"/>
    <property type="match status" value="1"/>
</dbReference>
<dbReference type="PRINTS" id="PR00260">
    <property type="entry name" value="CHEMTRNSDUCR"/>
</dbReference>
<feature type="coiled-coil region" evidence="5">
    <location>
        <begin position="469"/>
        <end position="496"/>
    </location>
</feature>
<evidence type="ECO:0000259" key="7">
    <source>
        <dbReference type="PROSITE" id="PS50111"/>
    </source>
</evidence>
<dbReference type="SMART" id="SM00283">
    <property type="entry name" value="MA"/>
    <property type="match status" value="1"/>
</dbReference>
<dbReference type="GO" id="GO:0007165">
    <property type="term" value="P:signal transduction"/>
    <property type="evidence" value="ECO:0007669"/>
    <property type="project" value="UniProtKB-KW"/>
</dbReference>
<dbReference type="PANTHER" id="PTHR43531:SF14">
    <property type="entry name" value="METHYL-ACCEPTING CHEMOTAXIS PROTEIN I-RELATED"/>
    <property type="match status" value="1"/>
</dbReference>
<feature type="domain" description="HAMP" evidence="9">
    <location>
        <begin position="212"/>
        <end position="264"/>
    </location>
</feature>
<dbReference type="CDD" id="cd06225">
    <property type="entry name" value="HAMP"/>
    <property type="match status" value="1"/>
</dbReference>
<dbReference type="CDD" id="cd19411">
    <property type="entry name" value="MCP2201-like_sensor"/>
    <property type="match status" value="1"/>
</dbReference>
<reference evidence="10 11" key="1">
    <citation type="journal article" date="2013" name="Front. Microbiol.">
        <title>The genome of the endophytic bacterium H. frisingense GSF30(T) identifies diverse strategies in the Herbaspirillum genus to interact with plants.</title>
        <authorList>
            <person name="Straub D."/>
            <person name="Rothballer M."/>
            <person name="Hartmann A."/>
            <person name="Ludewig U."/>
        </authorList>
    </citation>
    <scope>NUCLEOTIDE SEQUENCE [LARGE SCALE GENOMIC DNA]</scope>
    <source>
        <strain evidence="10 11">GSF30</strain>
    </source>
</reference>
<dbReference type="InterPro" id="IPR004089">
    <property type="entry name" value="MCPsignal_dom"/>
</dbReference>
<sequence length="554" mass="58620">MKLKNLNIGQRLSAGFGIVIFLMLALTAIGVLRLNQINGSIAMIAKDYYPRTVMANSVKGALDETARSMRNLLFMSTVDEIKGELDTIDRAGKTIDNTLKQFAANTSSEDGLRMLKAVNAARAQYTPVLNNFIAAVKDGQVEQARDLILPEIAPYQSAYFKALDNLIAYQGSRMEEGGRDAEQVATSASMLMIAMASIATLLAALVGYSVMRGITRPLNAAINIAERVAGGDLAVQVEATGSDETAKLLAALQHMRDGLVGAVTQVREGSDAISVAAREIAEGNANLSARTELQASTLEETASSMLELTNAVNQNAENAREANHLVLNASQVATQGGDVVTQVVSTMKEIKESSRQIVDIIGVIDGIAFQTNILALNAAVEAARAGEQGRGFAVVAAEVRALAQRSAAAAKEIAGLIQSSVKKVDAGGALVDQAGQTMQEIVSSVKHVADIMIEISAASDEQSEGIRQINQAVEQIDDMTQQNSALVEQAAAAAQQMHDRSLALGRAVSIFKTQGAQASQTTHEPGAADWELSGEHAEAPLAWTPEGRKLLVEK</sequence>
<dbReference type="InterPro" id="IPR024478">
    <property type="entry name" value="HlyB_4HB_MCP"/>
</dbReference>
<organism evidence="10 11">
    <name type="scientific">Herbaspirillum frisingense GSF30</name>
    <dbReference type="NCBI Taxonomy" id="864073"/>
    <lineage>
        <taxon>Bacteria</taxon>
        <taxon>Pseudomonadati</taxon>
        <taxon>Pseudomonadota</taxon>
        <taxon>Betaproteobacteria</taxon>
        <taxon>Burkholderiales</taxon>
        <taxon>Oxalobacteraceae</taxon>
        <taxon>Herbaspirillum</taxon>
    </lineage>
</organism>
<dbReference type="InterPro" id="IPR004090">
    <property type="entry name" value="Chemotax_Me-accpt_rcpt"/>
</dbReference>
<evidence type="ECO:0000259" key="8">
    <source>
        <dbReference type="PROSITE" id="PS50192"/>
    </source>
</evidence>
<keyword evidence="4" id="KW-0807">Transducer</keyword>
<dbReference type="InterPro" id="IPR051310">
    <property type="entry name" value="MCP_chemotaxis"/>
</dbReference>
<dbReference type="PROSITE" id="PS50192">
    <property type="entry name" value="T_SNARE"/>
    <property type="match status" value="1"/>
</dbReference>
<proteinExistence type="inferred from homology"/>